<name>X1R5C9_9ZZZZ</name>
<comment type="caution">
    <text evidence="1">The sequence shown here is derived from an EMBL/GenBank/DDBJ whole genome shotgun (WGS) entry which is preliminary data.</text>
</comment>
<dbReference type="AlphaFoldDB" id="X1R5C9"/>
<gene>
    <name evidence="1" type="ORF">S06H3_57326</name>
</gene>
<accession>X1R5C9</accession>
<protein>
    <submittedName>
        <fullName evidence="1">Uncharacterized protein</fullName>
    </submittedName>
</protein>
<feature type="non-terminal residue" evidence="1">
    <location>
        <position position="32"/>
    </location>
</feature>
<proteinExistence type="predicted"/>
<evidence type="ECO:0000313" key="1">
    <source>
        <dbReference type="EMBL" id="GAI58330.1"/>
    </source>
</evidence>
<organism evidence="1">
    <name type="scientific">marine sediment metagenome</name>
    <dbReference type="NCBI Taxonomy" id="412755"/>
    <lineage>
        <taxon>unclassified sequences</taxon>
        <taxon>metagenomes</taxon>
        <taxon>ecological metagenomes</taxon>
    </lineage>
</organism>
<reference evidence="1" key="1">
    <citation type="journal article" date="2014" name="Front. Microbiol.">
        <title>High frequency of phylogenetically diverse reductive dehalogenase-homologous genes in deep subseafloor sedimentary metagenomes.</title>
        <authorList>
            <person name="Kawai M."/>
            <person name="Futagami T."/>
            <person name="Toyoda A."/>
            <person name="Takaki Y."/>
            <person name="Nishi S."/>
            <person name="Hori S."/>
            <person name="Arai W."/>
            <person name="Tsubouchi T."/>
            <person name="Morono Y."/>
            <person name="Uchiyama I."/>
            <person name="Ito T."/>
            <person name="Fujiyama A."/>
            <person name="Inagaki F."/>
            <person name="Takami H."/>
        </authorList>
    </citation>
    <scope>NUCLEOTIDE SEQUENCE</scope>
    <source>
        <strain evidence="1">Expedition CK06-06</strain>
    </source>
</reference>
<dbReference type="EMBL" id="BARV01036985">
    <property type="protein sequence ID" value="GAI58330.1"/>
    <property type="molecule type" value="Genomic_DNA"/>
</dbReference>
<sequence>MKGAERENDYMKILDDLLTTLRSGGIVKDIRQ</sequence>